<protein>
    <submittedName>
        <fullName evidence="1">Uncharacterized protein</fullName>
    </submittedName>
</protein>
<organism evidence="1 2">
    <name type="scientific">Synchytrium endobioticum</name>
    <dbReference type="NCBI Taxonomy" id="286115"/>
    <lineage>
        <taxon>Eukaryota</taxon>
        <taxon>Fungi</taxon>
        <taxon>Fungi incertae sedis</taxon>
        <taxon>Chytridiomycota</taxon>
        <taxon>Chytridiomycota incertae sedis</taxon>
        <taxon>Chytridiomycetes</taxon>
        <taxon>Synchytriales</taxon>
        <taxon>Synchytriaceae</taxon>
        <taxon>Synchytrium</taxon>
    </lineage>
</organism>
<proteinExistence type="predicted"/>
<name>A0A507BJ93_9FUNG</name>
<reference evidence="1 2" key="1">
    <citation type="journal article" date="2019" name="Sci. Rep.">
        <title>Comparative genomics of chytrid fungi reveal insights into the obligate biotrophic and pathogenic lifestyle of Synchytrium endobioticum.</title>
        <authorList>
            <person name="van de Vossenberg B.T.L.H."/>
            <person name="Warris S."/>
            <person name="Nguyen H.D.T."/>
            <person name="van Gent-Pelzer M.P.E."/>
            <person name="Joly D.L."/>
            <person name="van de Geest H.C."/>
            <person name="Bonants P.J.M."/>
            <person name="Smith D.S."/>
            <person name="Levesque C.A."/>
            <person name="van der Lee T.A.J."/>
        </authorList>
    </citation>
    <scope>NUCLEOTIDE SEQUENCE [LARGE SCALE GENOMIC DNA]</scope>
    <source>
        <strain evidence="1 2">MB42</strain>
    </source>
</reference>
<keyword evidence="2" id="KW-1185">Reference proteome</keyword>
<evidence type="ECO:0000313" key="1">
    <source>
        <dbReference type="EMBL" id="TPX30690.1"/>
    </source>
</evidence>
<dbReference type="VEuPathDB" id="FungiDB:SeMB42_g07880"/>
<comment type="caution">
    <text evidence="1">The sequence shown here is derived from an EMBL/GenBank/DDBJ whole genome shotgun (WGS) entry which is preliminary data.</text>
</comment>
<sequence length="117" mass="13107">MKGVMMHSIIHGIWISKLRTQVALDKSRQELGATVCGHCMLFRVFAFSFSSANNAAMQRTWSPGRDSGTWRPGNRSALFASIVIDGLIGVFERRKQRHYKKAGARKSALHLQTSESE</sequence>
<evidence type="ECO:0000313" key="2">
    <source>
        <dbReference type="Proteomes" id="UP000317494"/>
    </source>
</evidence>
<dbReference type="AlphaFoldDB" id="A0A507BJ93"/>
<accession>A0A507BJ93</accession>
<dbReference type="EMBL" id="QEAN01000661">
    <property type="protein sequence ID" value="TPX30690.1"/>
    <property type="molecule type" value="Genomic_DNA"/>
</dbReference>
<gene>
    <name evidence="1" type="ORF">SeMB42_g07880</name>
</gene>
<dbReference type="Proteomes" id="UP000317494">
    <property type="component" value="Unassembled WGS sequence"/>
</dbReference>